<dbReference type="InterPro" id="IPR036188">
    <property type="entry name" value="FAD/NAD-bd_sf"/>
</dbReference>
<dbReference type="PRINTS" id="PR00368">
    <property type="entry name" value="FADPNR"/>
</dbReference>
<keyword evidence="6" id="KW-0274">FAD</keyword>
<dbReference type="Gene3D" id="3.50.50.100">
    <property type="match status" value="2"/>
</dbReference>
<evidence type="ECO:0000256" key="11">
    <source>
        <dbReference type="ARBA" id="ARBA00049010"/>
    </source>
</evidence>
<gene>
    <name evidence="13" type="ORF">F2Q68_00007415</name>
</gene>
<keyword evidence="5" id="KW-0472">Membrane</keyword>
<dbReference type="GO" id="GO:0003954">
    <property type="term" value="F:NADH dehydrogenase activity"/>
    <property type="evidence" value="ECO:0007669"/>
    <property type="project" value="InterPro"/>
</dbReference>
<dbReference type="InterPro" id="IPR045024">
    <property type="entry name" value="NDH-2"/>
</dbReference>
<evidence type="ECO:0000313" key="14">
    <source>
        <dbReference type="Proteomes" id="UP000712281"/>
    </source>
</evidence>
<sequence>MSTRSFCKRAYSFFKAYPSASKLLLLSTCSGGGLLVYSDSSPSKRTLTADGQEIKKKKVVVLGSGWSGYSFLSHFNNPNYEVQVVSPRNFFLFTPLLPSVTNGTVEARSIVEPIRGLMRKKGFEYTEAECVKIDPSNKKIHCKSKDSTSLKGTTEFDMDYDILVIAVGAKPNTFNTPGVEEHAHFLKEAEDALKIRRSVINCFERASLPDLTEEERKKILHFVVVGGGPTGVEFSAELHDFLVEDVAKIYPKVQEFTRITLLEAGDHILNMFDKRITAFAEEKFQRDGIDLKTKSMVVGVTADEISTKERGSGEVVSEPYGMVVWSTGIGSRPVIKDFMHQIGQGQRRVLATDEWLRVEGCDNVYALGDTATINQRRVKRIFSDGSCLKDNNYEKRNLASKVIFILEAEKFAETFIIIIMSTRSFCKRAYSFLKAYPSASKLLLLSTCSGGGLLVYSDSSPSKRTLTADGQEIKKKKVVVLGSGWSGYSFLSHFNNPNYDVQVVSPRNFFLFTPLLPSVTNGTVEARSIVEPIRGLMRKKGFEYTEAECVKIDPSNKKIHCKSKDSTSLKGTTEFDMDYDILVIAVGAKPNTFNTPGVEEHAHFLKEAEDALKIRRSVINCFERASLPDLTEEERKKILHFVVVGGGPTGVEFSAELHDFLVEDVAKIYPKVQEFTRITLLEAGDHILNMFDKRITAFAEEKFQRDGIDLKTKSMVVGVTADEISTKERGSGEVVSEPYGMVVWSTGIGSRPVIKDFMHQIGQVRFHIKFD</sequence>
<accession>A0A8S9L088</accession>
<keyword evidence="9" id="KW-0496">Mitochondrion</keyword>
<proteinExistence type="inferred from homology"/>
<evidence type="ECO:0000256" key="5">
    <source>
        <dbReference type="ARBA" id="ARBA00022792"/>
    </source>
</evidence>
<evidence type="ECO:0000256" key="2">
    <source>
        <dbReference type="ARBA" id="ARBA00004637"/>
    </source>
</evidence>
<dbReference type="Proteomes" id="UP000712281">
    <property type="component" value="Unassembled WGS sequence"/>
</dbReference>
<dbReference type="PANTHER" id="PTHR43706">
    <property type="entry name" value="NADH DEHYDROGENASE"/>
    <property type="match status" value="1"/>
</dbReference>
<comment type="catalytic activity">
    <reaction evidence="11">
        <text>a ubiquinone + NADH + H(+) = a ubiquinol + NAD(+)</text>
        <dbReference type="Rhea" id="RHEA:23152"/>
        <dbReference type="Rhea" id="RHEA-COMP:9565"/>
        <dbReference type="Rhea" id="RHEA-COMP:9566"/>
        <dbReference type="ChEBI" id="CHEBI:15378"/>
        <dbReference type="ChEBI" id="CHEBI:16389"/>
        <dbReference type="ChEBI" id="CHEBI:17976"/>
        <dbReference type="ChEBI" id="CHEBI:57540"/>
        <dbReference type="ChEBI" id="CHEBI:57945"/>
    </reaction>
</comment>
<comment type="similarity">
    <text evidence="3">Belongs to the NADH dehydrogenase family.</text>
</comment>
<evidence type="ECO:0000256" key="7">
    <source>
        <dbReference type="ARBA" id="ARBA00023002"/>
    </source>
</evidence>
<keyword evidence="10" id="KW-0576">Peroxisome</keyword>
<dbReference type="GO" id="GO:0005777">
    <property type="term" value="C:peroxisome"/>
    <property type="evidence" value="ECO:0007669"/>
    <property type="project" value="UniProtKB-SubCell"/>
</dbReference>
<feature type="domain" description="FAD/NAD(P)-binding" evidence="12">
    <location>
        <begin position="476"/>
        <end position="753"/>
    </location>
</feature>
<evidence type="ECO:0000256" key="4">
    <source>
        <dbReference type="ARBA" id="ARBA00022630"/>
    </source>
</evidence>
<protein>
    <recommendedName>
        <fullName evidence="12">FAD/NAD(P)-binding domain-containing protein</fullName>
    </recommendedName>
</protein>
<dbReference type="InterPro" id="IPR023753">
    <property type="entry name" value="FAD/NAD-binding_dom"/>
</dbReference>
<keyword evidence="4" id="KW-0285">Flavoprotein</keyword>
<dbReference type="PANTHER" id="PTHR43706:SF25">
    <property type="entry name" value="EXTERNAL ALTERNATIVE NAD(P)H-UBIQUINONE OXIDOREDUCTASE B4, MITOCHONDRIAL"/>
    <property type="match status" value="1"/>
</dbReference>
<keyword evidence="7" id="KW-0560">Oxidoreductase</keyword>
<dbReference type="GO" id="GO:0005743">
    <property type="term" value="C:mitochondrial inner membrane"/>
    <property type="evidence" value="ECO:0007669"/>
    <property type="project" value="UniProtKB-SubCell"/>
</dbReference>
<evidence type="ECO:0000256" key="8">
    <source>
        <dbReference type="ARBA" id="ARBA00023027"/>
    </source>
</evidence>
<feature type="domain" description="FAD/NAD(P)-binding" evidence="12">
    <location>
        <begin position="57"/>
        <end position="375"/>
    </location>
</feature>
<dbReference type="SUPFAM" id="SSF51905">
    <property type="entry name" value="FAD/NAD(P)-binding domain"/>
    <property type="match status" value="3"/>
</dbReference>
<evidence type="ECO:0000256" key="1">
    <source>
        <dbReference type="ARBA" id="ARBA00004275"/>
    </source>
</evidence>
<dbReference type="AlphaFoldDB" id="A0A8S9L088"/>
<evidence type="ECO:0000256" key="3">
    <source>
        <dbReference type="ARBA" id="ARBA00005272"/>
    </source>
</evidence>
<name>A0A8S9L088_BRACR</name>
<organism evidence="13 14">
    <name type="scientific">Brassica cretica</name>
    <name type="common">Mustard</name>
    <dbReference type="NCBI Taxonomy" id="69181"/>
    <lineage>
        <taxon>Eukaryota</taxon>
        <taxon>Viridiplantae</taxon>
        <taxon>Streptophyta</taxon>
        <taxon>Embryophyta</taxon>
        <taxon>Tracheophyta</taxon>
        <taxon>Spermatophyta</taxon>
        <taxon>Magnoliopsida</taxon>
        <taxon>eudicotyledons</taxon>
        <taxon>Gunneridae</taxon>
        <taxon>Pentapetalae</taxon>
        <taxon>rosids</taxon>
        <taxon>malvids</taxon>
        <taxon>Brassicales</taxon>
        <taxon>Brassicaceae</taxon>
        <taxon>Brassiceae</taxon>
        <taxon>Brassica</taxon>
    </lineage>
</organism>
<dbReference type="Pfam" id="PF07992">
    <property type="entry name" value="Pyr_redox_2"/>
    <property type="match status" value="2"/>
</dbReference>
<dbReference type="EMBL" id="QGKW02000717">
    <property type="protein sequence ID" value="KAF2599431.1"/>
    <property type="molecule type" value="Genomic_DNA"/>
</dbReference>
<keyword evidence="8" id="KW-0520">NAD</keyword>
<comment type="caution">
    <text evidence="13">The sequence shown here is derived from an EMBL/GenBank/DDBJ whole genome shotgun (WGS) entry which is preliminary data.</text>
</comment>
<reference evidence="13" key="1">
    <citation type="submission" date="2019-12" db="EMBL/GenBank/DDBJ databases">
        <title>Genome sequencing and annotation of Brassica cretica.</title>
        <authorList>
            <person name="Studholme D.J."/>
            <person name="Sarris P.F."/>
        </authorList>
    </citation>
    <scope>NUCLEOTIDE SEQUENCE</scope>
    <source>
        <strain evidence="13">PFS-001/15</strain>
        <tissue evidence="13">Leaf</tissue>
    </source>
</reference>
<evidence type="ECO:0000259" key="12">
    <source>
        <dbReference type="Pfam" id="PF07992"/>
    </source>
</evidence>
<evidence type="ECO:0000313" key="13">
    <source>
        <dbReference type="EMBL" id="KAF2599431.1"/>
    </source>
</evidence>
<evidence type="ECO:0000256" key="9">
    <source>
        <dbReference type="ARBA" id="ARBA00023128"/>
    </source>
</evidence>
<evidence type="ECO:0000256" key="10">
    <source>
        <dbReference type="ARBA" id="ARBA00023140"/>
    </source>
</evidence>
<keyword evidence="5" id="KW-0999">Mitochondrion inner membrane</keyword>
<dbReference type="FunFam" id="3.50.50.100:FF:000002">
    <property type="entry name" value="External alternative NAD(P)H-ubiquinone oxidoreductase B1, mitochondrial"/>
    <property type="match status" value="2"/>
</dbReference>
<comment type="subcellular location">
    <subcellularLocation>
        <location evidence="2">Mitochondrion inner membrane</location>
        <topology evidence="2">Peripheral membrane protein</topology>
    </subcellularLocation>
    <subcellularLocation>
        <location evidence="1">Peroxisome</location>
    </subcellularLocation>
</comment>
<evidence type="ECO:0000256" key="6">
    <source>
        <dbReference type="ARBA" id="ARBA00022827"/>
    </source>
</evidence>